<reference evidence="1 2" key="1">
    <citation type="submission" date="2013-11" db="EMBL/GenBank/DDBJ databases">
        <title>The Genome Sequence of Phytophthora parasitica P10297.</title>
        <authorList>
            <consortium name="The Broad Institute Genomics Platform"/>
            <person name="Russ C."/>
            <person name="Tyler B."/>
            <person name="Panabieres F."/>
            <person name="Shan W."/>
            <person name="Tripathy S."/>
            <person name="Grunwald N."/>
            <person name="Machado M."/>
            <person name="Johnson C.S."/>
            <person name="Walker B."/>
            <person name="Young S.K."/>
            <person name="Zeng Q."/>
            <person name="Gargeya S."/>
            <person name="Fitzgerald M."/>
            <person name="Haas B."/>
            <person name="Abouelleil A."/>
            <person name="Allen A.W."/>
            <person name="Alvarado L."/>
            <person name="Arachchi H.M."/>
            <person name="Berlin A.M."/>
            <person name="Chapman S.B."/>
            <person name="Gainer-Dewar J."/>
            <person name="Goldberg J."/>
            <person name="Griggs A."/>
            <person name="Gujja S."/>
            <person name="Hansen M."/>
            <person name="Howarth C."/>
            <person name="Imamovic A."/>
            <person name="Ireland A."/>
            <person name="Larimer J."/>
            <person name="McCowan C."/>
            <person name="Murphy C."/>
            <person name="Pearson M."/>
            <person name="Poon T.W."/>
            <person name="Priest M."/>
            <person name="Roberts A."/>
            <person name="Saif S."/>
            <person name="Shea T."/>
            <person name="Sisk P."/>
            <person name="Sykes S."/>
            <person name="Wortman J."/>
            <person name="Nusbaum C."/>
            <person name="Birren B."/>
        </authorList>
    </citation>
    <scope>NUCLEOTIDE SEQUENCE [LARGE SCALE GENOMIC DNA]</scope>
    <source>
        <strain evidence="1 2">P10297</strain>
    </source>
</reference>
<name>W2YZK9_PHYNI</name>
<evidence type="ECO:0000313" key="1">
    <source>
        <dbReference type="EMBL" id="ETP40210.1"/>
    </source>
</evidence>
<sequence length="103" mass="11527">MLSGCEKYNVVRAEVMTLHHQPHVRRKETGSNWAIAKCGSECPVFLDDFLKWIKTTPDIDNVGTVAAKYPASYQKRFFLARSPTVFSTNGQVMSSVTQTSSVQ</sequence>
<proteinExistence type="predicted"/>
<gene>
    <name evidence="1" type="ORF">F442_12425</name>
</gene>
<comment type="caution">
    <text evidence="1">The sequence shown here is derived from an EMBL/GenBank/DDBJ whole genome shotgun (WGS) entry which is preliminary data.</text>
</comment>
<accession>W2YZK9</accession>
<evidence type="ECO:0000313" key="2">
    <source>
        <dbReference type="Proteomes" id="UP000018948"/>
    </source>
</evidence>
<dbReference type="Proteomes" id="UP000018948">
    <property type="component" value="Unassembled WGS sequence"/>
</dbReference>
<organism evidence="1 2">
    <name type="scientific">Phytophthora nicotianae P10297</name>
    <dbReference type="NCBI Taxonomy" id="1317064"/>
    <lineage>
        <taxon>Eukaryota</taxon>
        <taxon>Sar</taxon>
        <taxon>Stramenopiles</taxon>
        <taxon>Oomycota</taxon>
        <taxon>Peronosporomycetes</taxon>
        <taxon>Peronosporales</taxon>
        <taxon>Peronosporaceae</taxon>
        <taxon>Phytophthora</taxon>
    </lineage>
</organism>
<protein>
    <submittedName>
        <fullName evidence="1">Uncharacterized protein</fullName>
    </submittedName>
</protein>
<dbReference type="AlphaFoldDB" id="W2YZK9"/>
<dbReference type="EMBL" id="ANIY01002569">
    <property type="protein sequence ID" value="ETP40210.1"/>
    <property type="molecule type" value="Genomic_DNA"/>
</dbReference>